<feature type="transmembrane region" description="Helical" evidence="8">
    <location>
        <begin position="365"/>
        <end position="384"/>
    </location>
</feature>
<dbReference type="PANTHER" id="PTHR32063:SF19">
    <property type="entry name" value="CATION EFFLUX SYSTEM PROTEIN CUSA"/>
    <property type="match status" value="1"/>
</dbReference>
<dbReference type="KEGG" id="caul:KCG34_25520"/>
<dbReference type="PANTHER" id="PTHR32063">
    <property type="match status" value="1"/>
</dbReference>
<keyword evidence="7 8" id="KW-0472">Membrane</keyword>
<evidence type="ECO:0000256" key="7">
    <source>
        <dbReference type="ARBA" id="ARBA00023136"/>
    </source>
</evidence>
<feature type="transmembrane region" description="Helical" evidence="8">
    <location>
        <begin position="924"/>
        <end position="948"/>
    </location>
</feature>
<keyword evidence="6 8" id="KW-1133">Transmembrane helix</keyword>
<comment type="subcellular location">
    <subcellularLocation>
        <location evidence="1">Cell membrane</location>
        <topology evidence="1">Multi-pass membrane protein</topology>
    </subcellularLocation>
</comment>
<dbReference type="RefSeq" id="WP_211941041.1">
    <property type="nucleotide sequence ID" value="NZ_CP073079.1"/>
</dbReference>
<reference evidence="9" key="1">
    <citation type="submission" date="2021-04" db="EMBL/GenBank/DDBJ databases">
        <title>The complete genome sequence of Caulobacter sp. S6.</title>
        <authorList>
            <person name="Tang Y."/>
            <person name="Ouyang W."/>
            <person name="Liu Q."/>
            <person name="Huang B."/>
            <person name="Guo Z."/>
            <person name="Lei P."/>
        </authorList>
    </citation>
    <scope>NUCLEOTIDE SEQUENCE</scope>
    <source>
        <strain evidence="9">S6</strain>
        <plasmid evidence="9">unnamed</plasmid>
    </source>
</reference>
<dbReference type="EMBL" id="CP073079">
    <property type="protein sequence ID" value="QUD90995.1"/>
    <property type="molecule type" value="Genomic_DNA"/>
</dbReference>
<dbReference type="Gene3D" id="3.30.70.1430">
    <property type="entry name" value="Multidrug efflux transporter AcrB pore domain"/>
    <property type="match status" value="2"/>
</dbReference>
<feature type="transmembrane region" description="Helical" evidence="8">
    <location>
        <begin position="538"/>
        <end position="555"/>
    </location>
</feature>
<evidence type="ECO:0000256" key="8">
    <source>
        <dbReference type="SAM" id="Phobius"/>
    </source>
</evidence>
<evidence type="ECO:0000256" key="2">
    <source>
        <dbReference type="ARBA" id="ARBA00010942"/>
    </source>
</evidence>
<dbReference type="InterPro" id="IPR001036">
    <property type="entry name" value="Acrflvin-R"/>
</dbReference>
<keyword evidence="5 8" id="KW-0812">Transmembrane</keyword>
<feature type="transmembrane region" description="Helical" evidence="8">
    <location>
        <begin position="342"/>
        <end position="358"/>
    </location>
</feature>
<dbReference type="SUPFAM" id="SSF82866">
    <property type="entry name" value="Multidrug efflux transporter AcrB transmembrane domain"/>
    <property type="match status" value="2"/>
</dbReference>
<feature type="transmembrane region" description="Helical" evidence="8">
    <location>
        <begin position="874"/>
        <end position="891"/>
    </location>
</feature>
<keyword evidence="4" id="KW-1003">Cell membrane</keyword>
<dbReference type="Gene3D" id="3.30.70.1320">
    <property type="entry name" value="Multidrug efflux transporter AcrB pore domain like"/>
    <property type="match status" value="1"/>
</dbReference>
<dbReference type="Gene3D" id="3.30.2090.10">
    <property type="entry name" value="Multidrug efflux transporter AcrB TolC docking domain, DN and DC subdomains"/>
    <property type="match status" value="2"/>
</dbReference>
<gene>
    <name evidence="9" type="ORF">KCG34_25520</name>
</gene>
<dbReference type="Gene3D" id="3.30.70.1440">
    <property type="entry name" value="Multidrug efflux transporter AcrB pore domain"/>
    <property type="match status" value="1"/>
</dbReference>
<evidence type="ECO:0000313" key="10">
    <source>
        <dbReference type="Proteomes" id="UP000676409"/>
    </source>
</evidence>
<evidence type="ECO:0000256" key="3">
    <source>
        <dbReference type="ARBA" id="ARBA00022448"/>
    </source>
</evidence>
<proteinExistence type="inferred from homology"/>
<dbReference type="InterPro" id="IPR027463">
    <property type="entry name" value="AcrB_DN_DC_subdom"/>
</dbReference>
<geneLocation type="plasmid" evidence="9 10">
    <name>unnamed</name>
</geneLocation>
<keyword evidence="9" id="KW-0614">Plasmid</keyword>
<dbReference type="Pfam" id="PF00873">
    <property type="entry name" value="ACR_tran"/>
    <property type="match status" value="1"/>
</dbReference>
<sequence>MIAALIRLSVRHRIFVVLGALALLAAGVLAVRSTPVDALPDLSDVQVIIRTPYPGQAPQIVENQVTYPLATTMLSVPGAKTVRGYSFFGDSFVYVLFEDGTDLYWARSRVLEYLNQVQSRLPEGAKPALGPDATGVGWVYEYALVDRTGHHDLSELRSLQDWFLRYELKTLPGVAEVASIGGMVKQYQVVLDPVKLAAYGVTHQQVVAAIQAANQETGGSVLELAEAEYMVRASGYLKTLDDFRAIPLKTAAGGVPVRLGDVATIQIGPEMRRGVAELNGQGEVAGGVVILRSGKNARETIAAVKVKLAELKKSLPAGVEIVPTYDRSQLIDRSIGNLREKLIEEFIIVALVCAMFLGHARSALVAILTLPLGVLAALLVMRVQGVNANIMSLGGIAIAIGAMVDAAVVMIENAHKKIERWEAAHPGEHLHGEKRWIVVTEAAAEVGPALFLSLIIITLSFVPVFSLQGQEGRLFAPLAFTKSYAMAAAAILSVTLVPVLMGWLIRGRIPAETSNPINRGLTTLYQPVLDWVMGRPRMTLLIAVLAFATTAWPLAHLGGEFMPQLNEGDLLYMPSALPGLSVAKASELLQQTDRLIKTVPEVQTVFGKAGRAETATDPAPLEMFETTIQFKPRAEWRPGMTPDKLVEELDRTVKVPGLANVWVPPIRNRIDMLATGIKSPIGVKVSGSDLAELDRIAHDVETTAKTVPGVSSALAERLTGGRYVDVDIDRAAAARYGLNIADVQAIVSGAIGGDNVGQTVEGLARYPISVRYPRELRDSLEGLRALPILTLGGQQITLGAVAKLQIAEGPPMLKTENGRPSTWVYVDVRGRDLASVVGDLQRAVTKDVRLSPGVSIAYSGQFEYLQRAVERLKLVVPATLLIIFILLYVTFGRFDEAALIMGTLPFALTGGIWTLYWLGFHQSVATGVGFIALAGVSAEFGVVMLIYLKDALADRGEDPTDLQVEDAVREGALMRVRPKAMTVAVILAGLLPILLGHGTGSEVMSRIAAPMIGGMLTAPLLSMLVVPAAYLLLRRRRSKSTPASQTQRSSS</sequence>
<dbReference type="Gene3D" id="1.20.1640.10">
    <property type="entry name" value="Multidrug efflux transporter AcrB transmembrane domain"/>
    <property type="match status" value="2"/>
</dbReference>
<dbReference type="SUPFAM" id="SSF82693">
    <property type="entry name" value="Multidrug efflux transporter AcrB pore domain, PN1, PN2, PC1 and PC2 subdomains"/>
    <property type="match status" value="2"/>
</dbReference>
<keyword evidence="10" id="KW-1185">Reference proteome</keyword>
<dbReference type="GO" id="GO:0042910">
    <property type="term" value="F:xenobiotic transmembrane transporter activity"/>
    <property type="evidence" value="ECO:0007669"/>
    <property type="project" value="TreeGrafter"/>
</dbReference>
<dbReference type="NCBIfam" id="TIGR00914">
    <property type="entry name" value="2A0601"/>
    <property type="match status" value="1"/>
</dbReference>
<dbReference type="GO" id="GO:0005886">
    <property type="term" value="C:plasma membrane"/>
    <property type="evidence" value="ECO:0007669"/>
    <property type="project" value="UniProtKB-SubCell"/>
</dbReference>
<evidence type="ECO:0000313" key="9">
    <source>
        <dbReference type="EMBL" id="QUD90995.1"/>
    </source>
</evidence>
<name>A0A975G4J8_9CAUL</name>
<organism evidence="9 10">
    <name type="scientific">Phenylobacterium montanum</name>
    <dbReference type="NCBI Taxonomy" id="2823693"/>
    <lineage>
        <taxon>Bacteria</taxon>
        <taxon>Pseudomonadati</taxon>
        <taxon>Pseudomonadota</taxon>
        <taxon>Alphaproteobacteria</taxon>
        <taxon>Caulobacterales</taxon>
        <taxon>Caulobacteraceae</taxon>
        <taxon>Phenylobacterium</taxon>
    </lineage>
</organism>
<evidence type="ECO:0000256" key="5">
    <source>
        <dbReference type="ARBA" id="ARBA00022692"/>
    </source>
</evidence>
<dbReference type="AlphaFoldDB" id="A0A975G4J8"/>
<dbReference type="PRINTS" id="PR00702">
    <property type="entry name" value="ACRIFLAVINRP"/>
</dbReference>
<feature type="transmembrane region" description="Helical" evidence="8">
    <location>
        <begin position="898"/>
        <end position="918"/>
    </location>
</feature>
<dbReference type="Proteomes" id="UP000676409">
    <property type="component" value="Plasmid unnamed"/>
</dbReference>
<dbReference type="GO" id="GO:0008324">
    <property type="term" value="F:monoatomic cation transmembrane transporter activity"/>
    <property type="evidence" value="ECO:0007669"/>
    <property type="project" value="InterPro"/>
</dbReference>
<evidence type="ECO:0000256" key="1">
    <source>
        <dbReference type="ARBA" id="ARBA00004651"/>
    </source>
</evidence>
<evidence type="ECO:0000256" key="4">
    <source>
        <dbReference type="ARBA" id="ARBA00022475"/>
    </source>
</evidence>
<feature type="transmembrane region" description="Helical" evidence="8">
    <location>
        <begin position="980"/>
        <end position="999"/>
    </location>
</feature>
<feature type="transmembrane region" description="Helical" evidence="8">
    <location>
        <begin position="442"/>
        <end position="464"/>
    </location>
</feature>
<protein>
    <submittedName>
        <fullName evidence="9">Efflux RND transporter permease subunit</fullName>
    </submittedName>
</protein>
<feature type="transmembrane region" description="Helical" evidence="8">
    <location>
        <begin position="484"/>
        <end position="505"/>
    </location>
</feature>
<feature type="transmembrane region" description="Helical" evidence="8">
    <location>
        <begin position="1011"/>
        <end position="1033"/>
    </location>
</feature>
<evidence type="ECO:0000256" key="6">
    <source>
        <dbReference type="ARBA" id="ARBA00022989"/>
    </source>
</evidence>
<keyword evidence="3" id="KW-0813">Transport</keyword>
<feature type="transmembrane region" description="Helical" evidence="8">
    <location>
        <begin position="390"/>
        <end position="411"/>
    </location>
</feature>
<dbReference type="InterPro" id="IPR004763">
    <property type="entry name" value="CusA-like"/>
</dbReference>
<comment type="similarity">
    <text evidence="2">Belongs to the resistance-nodulation-cell division (RND) (TC 2.A.6) family.</text>
</comment>
<accession>A0A975G4J8</accession>
<dbReference type="SUPFAM" id="SSF82714">
    <property type="entry name" value="Multidrug efflux transporter AcrB TolC docking domain, DN and DC subdomains"/>
    <property type="match status" value="2"/>
</dbReference>